<evidence type="ECO:0000259" key="2">
    <source>
        <dbReference type="PROSITE" id="PS51192"/>
    </source>
</evidence>
<keyword evidence="3" id="KW-0067">ATP-binding</keyword>
<evidence type="ECO:0000256" key="1">
    <source>
        <dbReference type="SAM" id="MobiDB-lite"/>
    </source>
</evidence>
<dbReference type="InterPro" id="IPR050742">
    <property type="entry name" value="Helicase_Restrict-Modif_Enz"/>
</dbReference>
<feature type="region of interest" description="Disordered" evidence="1">
    <location>
        <begin position="406"/>
        <end position="425"/>
    </location>
</feature>
<dbReference type="AlphaFoldDB" id="A0A840IHR5"/>
<dbReference type="InterPro" id="IPR014001">
    <property type="entry name" value="Helicase_ATP-bd"/>
</dbReference>
<evidence type="ECO:0000313" key="4">
    <source>
        <dbReference type="Proteomes" id="UP000585272"/>
    </source>
</evidence>
<dbReference type="Pfam" id="PF04851">
    <property type="entry name" value="ResIII"/>
    <property type="match status" value="1"/>
</dbReference>
<dbReference type="GO" id="GO:0005829">
    <property type="term" value="C:cytosol"/>
    <property type="evidence" value="ECO:0007669"/>
    <property type="project" value="TreeGrafter"/>
</dbReference>
<organism evidence="3 4">
    <name type="scientific">Conexibacter arvalis</name>
    <dbReference type="NCBI Taxonomy" id="912552"/>
    <lineage>
        <taxon>Bacteria</taxon>
        <taxon>Bacillati</taxon>
        <taxon>Actinomycetota</taxon>
        <taxon>Thermoleophilia</taxon>
        <taxon>Solirubrobacterales</taxon>
        <taxon>Conexibacteraceae</taxon>
        <taxon>Conexibacter</taxon>
    </lineage>
</organism>
<feature type="domain" description="Helicase ATP-binding" evidence="2">
    <location>
        <begin position="28"/>
        <end position="187"/>
    </location>
</feature>
<proteinExistence type="predicted"/>
<dbReference type="SMART" id="SM00487">
    <property type="entry name" value="DEXDc"/>
    <property type="match status" value="1"/>
</dbReference>
<sequence>MAFKRRRPLPPWPEARPLRDWQQKAIEALATHDGEAFLASATPAAGKTTFGLRVAYEMLDRGEVQRVAILAPTAHICRQWASDAARYGIDLEPNRPNSEGPEPSDRDGVVVTYQAVAAGARPHRQACNARRTLLIADEPHHMGEHAAWGATAMDAFAKAHKRLLLSGTPFRSDNSPIPWVEYDADGVSSASYAYSYTQALMDGVCRPITFLPYDGDMEWQSDGRRRRADFSIVLPRNEDARRLRTALDGEGDWIRRVLVDADAKLGEIRAGDHPDAGGLVIAIDKQHAIQLAGQLEKISGEAPMIVTSDEADASQRIARYAAGTSRWIVSVLMVSEGVDIPRLRVGVYATTARTELFFRQVVGRFIRRSPRPTRQMSYLFLPSDILLKTLASRIEEERNHAIEFKPGLEEGQLDEPPERRRSEPGVYEALYSDARPDEQIAIGENMMLFADPEPAKARPSAAFMAFGGGIAETVKAQPTEVELPSAADDPESAYQRRERLREERSKLVATLARRGREDHREINARINRLVGAPSVGKSTLDQLEKANERLRREVERGR</sequence>
<reference evidence="3 4" key="1">
    <citation type="submission" date="2020-08" db="EMBL/GenBank/DDBJ databases">
        <title>Genomic Encyclopedia of Archaeal and Bacterial Type Strains, Phase II (KMG-II): from individual species to whole genera.</title>
        <authorList>
            <person name="Goeker M."/>
        </authorList>
    </citation>
    <scope>NUCLEOTIDE SEQUENCE [LARGE SCALE GENOMIC DNA]</scope>
    <source>
        <strain evidence="3 4">DSM 23288</strain>
    </source>
</reference>
<dbReference type="GO" id="GO:0016787">
    <property type="term" value="F:hydrolase activity"/>
    <property type="evidence" value="ECO:0007669"/>
    <property type="project" value="InterPro"/>
</dbReference>
<dbReference type="GO" id="GO:0004386">
    <property type="term" value="F:helicase activity"/>
    <property type="evidence" value="ECO:0007669"/>
    <property type="project" value="UniProtKB-KW"/>
</dbReference>
<dbReference type="GO" id="GO:0005524">
    <property type="term" value="F:ATP binding"/>
    <property type="evidence" value="ECO:0007669"/>
    <property type="project" value="InterPro"/>
</dbReference>
<dbReference type="PROSITE" id="PS51192">
    <property type="entry name" value="HELICASE_ATP_BIND_1"/>
    <property type="match status" value="1"/>
</dbReference>
<accession>A0A840IHR5</accession>
<dbReference type="RefSeq" id="WP_183344597.1">
    <property type="nucleotide sequence ID" value="NZ_JACHNU010000007.1"/>
</dbReference>
<dbReference type="Proteomes" id="UP000585272">
    <property type="component" value="Unassembled WGS sequence"/>
</dbReference>
<dbReference type="PANTHER" id="PTHR47396">
    <property type="entry name" value="TYPE I RESTRICTION ENZYME ECOKI R PROTEIN"/>
    <property type="match status" value="1"/>
</dbReference>
<dbReference type="PANTHER" id="PTHR47396:SF2">
    <property type="entry name" value="HELICASE ATP-BINDING DOMAIN-CONTAINING PROTEIN"/>
    <property type="match status" value="1"/>
</dbReference>
<dbReference type="InterPro" id="IPR006935">
    <property type="entry name" value="Helicase/UvrB_N"/>
</dbReference>
<name>A0A840IHR5_9ACTN</name>
<evidence type="ECO:0000313" key="3">
    <source>
        <dbReference type="EMBL" id="MBB4664502.1"/>
    </source>
</evidence>
<keyword evidence="3" id="KW-0547">Nucleotide-binding</keyword>
<gene>
    <name evidence="3" type="ORF">BDZ31_004113</name>
</gene>
<dbReference type="GO" id="GO:0003677">
    <property type="term" value="F:DNA binding"/>
    <property type="evidence" value="ECO:0007669"/>
    <property type="project" value="InterPro"/>
</dbReference>
<dbReference type="Gene3D" id="3.40.50.300">
    <property type="entry name" value="P-loop containing nucleotide triphosphate hydrolases"/>
    <property type="match status" value="2"/>
</dbReference>
<keyword evidence="3" id="KW-0378">Hydrolase</keyword>
<protein>
    <submittedName>
        <fullName evidence="3">Superfamily II DNA or RNA helicase</fullName>
    </submittedName>
</protein>
<dbReference type="EMBL" id="JACHNU010000007">
    <property type="protein sequence ID" value="MBB4664502.1"/>
    <property type="molecule type" value="Genomic_DNA"/>
</dbReference>
<comment type="caution">
    <text evidence="3">The sequence shown here is derived from an EMBL/GenBank/DDBJ whole genome shotgun (WGS) entry which is preliminary data.</text>
</comment>
<keyword evidence="3" id="KW-0347">Helicase</keyword>
<dbReference type="InterPro" id="IPR027417">
    <property type="entry name" value="P-loop_NTPase"/>
</dbReference>
<dbReference type="SUPFAM" id="SSF52540">
    <property type="entry name" value="P-loop containing nucleoside triphosphate hydrolases"/>
    <property type="match status" value="2"/>
</dbReference>
<keyword evidence="4" id="KW-1185">Reference proteome</keyword>